<dbReference type="SMART" id="SM00885">
    <property type="entry name" value="D5_N"/>
    <property type="match status" value="1"/>
</dbReference>
<organism evidence="6 7">
    <name type="scientific">Kyrpidia spormannii</name>
    <dbReference type="NCBI Taxonomy" id="2055160"/>
    <lineage>
        <taxon>Bacteria</taxon>
        <taxon>Bacillati</taxon>
        <taxon>Bacillota</taxon>
        <taxon>Bacilli</taxon>
        <taxon>Bacillales</taxon>
        <taxon>Alicyclobacillaceae</taxon>
        <taxon>Kyrpidia</taxon>
    </lineage>
</organism>
<dbReference type="SUPFAM" id="SSF46785">
    <property type="entry name" value="Winged helix' DNA-binding domain"/>
    <property type="match status" value="1"/>
</dbReference>
<dbReference type="Proteomes" id="UP000231932">
    <property type="component" value="Chromosome"/>
</dbReference>
<dbReference type="InterPro" id="IPR014818">
    <property type="entry name" value="Phage/plasmid_primase_P4_C"/>
</dbReference>
<dbReference type="InterPro" id="IPR045455">
    <property type="entry name" value="NrS-1_pol-like_helicase"/>
</dbReference>
<evidence type="ECO:0000256" key="3">
    <source>
        <dbReference type="ARBA" id="ARBA00022806"/>
    </source>
</evidence>
<dbReference type="PANTHER" id="PTHR35372">
    <property type="entry name" value="ATP BINDING PROTEIN-RELATED"/>
    <property type="match status" value="1"/>
</dbReference>
<keyword evidence="2" id="KW-0378">Hydrolase</keyword>
<dbReference type="AlphaFoldDB" id="A0A2K8N665"/>
<dbReference type="InterPro" id="IPR015330">
    <property type="entry name" value="DNA_primase/pol_bifunc_N"/>
</dbReference>
<sequence>MKGDIGEMTPMVEYVIQYANRGWHVFPVYGIDDSGRCTCGREECSSAGKHPITKHGVKDATTDIDTIRQWWERWPDANVGLATGETSGIVVIDIDPDKGGNESFEDLVSRYGTLPDTVEAITGSGGRHIYFAYPIGVDIRSKIGVLPGIDVRANGGYAVAPPSRHKSGRRYEWELSAHPDETPIAPMPQWLIDVITNGQKRQAAPVSLVKRIDEPIPEGQRNDYLFRLASSLRSQGLEFEDILEALRDENKRRCDPPLDDSELMTIAKSACRYPAGTVRVLEPALRYFDGKTFIPARLAQDILDVQPFINFNGRLYAYKDGVYRPDGEDVAQRLALDYLGERYRAHYLDEITRYIKIRSKVNPDDVNRLDNYINVKNGLLDWTTGELHPHTPERLSTIQIPVEFDPNAKGERIREFFQAVLPADAIPFIEEWFGYMLLPTVKFKKALIFTGKGNNGKSVMIRLMEHFVGQSNCSHVSLHALETNRFQLAELDGKLLNSFADLPSKVVPSSNLFKCITGDDQVQVERKFGDPFTLKPTSKLVFSANTIPTNLESDDAYHDRWIVVRFPNQFPAGKADPNLTQKLTTPEELSGLLNMALEGLKRLMTNGRFTIGESMQEALDEFKRSSDNVSAFLYDMCVIEPTETVGKDLLYSTYAEWCADSNLKPLGKIRFNKRLQDLIPGLYEKRIKSNSRSWVGVGLAKDQDDDPTAVF</sequence>
<dbReference type="OrthoDB" id="9763644at2"/>
<dbReference type="SMART" id="SM00942">
    <property type="entry name" value="PriCT_1"/>
    <property type="match status" value="1"/>
</dbReference>
<dbReference type="GO" id="GO:0016787">
    <property type="term" value="F:hydrolase activity"/>
    <property type="evidence" value="ECO:0007669"/>
    <property type="project" value="UniProtKB-KW"/>
</dbReference>
<dbReference type="InterPro" id="IPR036388">
    <property type="entry name" value="WH-like_DNA-bd_sf"/>
</dbReference>
<dbReference type="NCBIfam" id="TIGR01613">
    <property type="entry name" value="primase_Cterm"/>
    <property type="match status" value="1"/>
</dbReference>
<dbReference type="CDD" id="cd04859">
    <property type="entry name" value="Prim_Pol"/>
    <property type="match status" value="1"/>
</dbReference>
<dbReference type="Pfam" id="PF09250">
    <property type="entry name" value="Prim-Pol"/>
    <property type="match status" value="1"/>
</dbReference>
<keyword evidence="7" id="KW-1185">Reference proteome</keyword>
<reference evidence="7" key="1">
    <citation type="submission" date="2017-11" db="EMBL/GenBank/DDBJ databases">
        <title>Complete Genome Sequence of Kyrpidia sp. Strain EA-1, a thermophilic, hydrogen-oxidizing Bacterium, isolated from the Azores.</title>
        <authorList>
            <person name="Reiner J.E."/>
            <person name="Lapp C.J."/>
            <person name="Bunk B."/>
            <person name="Gescher J."/>
        </authorList>
    </citation>
    <scope>NUCLEOTIDE SEQUENCE [LARGE SCALE GENOMIC DNA]</scope>
    <source>
        <strain evidence="7">EA-1</strain>
    </source>
</reference>
<dbReference type="KEGG" id="kyr:CVV65_07540"/>
<evidence type="ECO:0000313" key="7">
    <source>
        <dbReference type="Proteomes" id="UP000231932"/>
    </source>
</evidence>
<dbReference type="InterPro" id="IPR027417">
    <property type="entry name" value="P-loop_NTPase"/>
</dbReference>
<evidence type="ECO:0000256" key="4">
    <source>
        <dbReference type="ARBA" id="ARBA00022840"/>
    </source>
</evidence>
<dbReference type="InterPro" id="IPR014820">
    <property type="entry name" value="PriCT_1"/>
</dbReference>
<keyword evidence="4" id="KW-0067">ATP-binding</keyword>
<dbReference type="SMART" id="SM00943">
    <property type="entry name" value="Prim-Pol"/>
    <property type="match status" value="1"/>
</dbReference>
<feature type="domain" description="SF3 helicase" evidence="5">
    <location>
        <begin position="424"/>
        <end position="579"/>
    </location>
</feature>
<dbReference type="Pfam" id="PF19263">
    <property type="entry name" value="DUF5906"/>
    <property type="match status" value="1"/>
</dbReference>
<dbReference type="Gene3D" id="1.10.10.10">
    <property type="entry name" value="Winged helix-like DNA-binding domain superfamily/Winged helix DNA-binding domain"/>
    <property type="match status" value="1"/>
</dbReference>
<dbReference type="PANTHER" id="PTHR35372:SF2">
    <property type="entry name" value="SF3 HELICASE DOMAIN-CONTAINING PROTEIN"/>
    <property type="match status" value="1"/>
</dbReference>
<dbReference type="InterPro" id="IPR004968">
    <property type="entry name" value="DNA_primase/NTPase_C"/>
</dbReference>
<dbReference type="Pfam" id="PF03288">
    <property type="entry name" value="Pox_D5"/>
    <property type="match status" value="1"/>
</dbReference>
<dbReference type="EMBL" id="CP024955">
    <property type="protein sequence ID" value="ATY84793.1"/>
    <property type="molecule type" value="Genomic_DNA"/>
</dbReference>
<dbReference type="GO" id="GO:0005524">
    <property type="term" value="F:ATP binding"/>
    <property type="evidence" value="ECO:0007669"/>
    <property type="project" value="UniProtKB-KW"/>
</dbReference>
<evidence type="ECO:0000256" key="1">
    <source>
        <dbReference type="ARBA" id="ARBA00022741"/>
    </source>
</evidence>
<accession>A0A2K8N665</accession>
<name>A0A2K8N665_9BACL</name>
<dbReference type="InterPro" id="IPR051620">
    <property type="entry name" value="ORF904-like_C"/>
</dbReference>
<dbReference type="Gene3D" id="3.40.50.300">
    <property type="entry name" value="P-loop containing nucleotide triphosphate hydrolases"/>
    <property type="match status" value="1"/>
</dbReference>
<dbReference type="SUPFAM" id="SSF56747">
    <property type="entry name" value="Prim-pol domain"/>
    <property type="match status" value="1"/>
</dbReference>
<dbReference type="GO" id="GO:0004386">
    <property type="term" value="F:helicase activity"/>
    <property type="evidence" value="ECO:0007669"/>
    <property type="project" value="UniProtKB-KW"/>
</dbReference>
<dbReference type="Pfam" id="PF08708">
    <property type="entry name" value="PriCT_1"/>
    <property type="match status" value="1"/>
</dbReference>
<dbReference type="SUPFAM" id="SSF52540">
    <property type="entry name" value="P-loop containing nucleoside triphosphate hydrolases"/>
    <property type="match status" value="1"/>
</dbReference>
<keyword evidence="1" id="KW-0547">Nucleotide-binding</keyword>
<gene>
    <name evidence="6" type="ORF">CVV65_07540</name>
</gene>
<dbReference type="InterPro" id="IPR006500">
    <property type="entry name" value="Helicase_put_C_phage/plasmid"/>
</dbReference>
<evidence type="ECO:0000313" key="6">
    <source>
        <dbReference type="EMBL" id="ATY84793.1"/>
    </source>
</evidence>
<proteinExistence type="predicted"/>
<protein>
    <recommendedName>
        <fullName evidence="5">SF3 helicase domain-containing protein</fullName>
    </recommendedName>
</protein>
<evidence type="ECO:0000259" key="5">
    <source>
        <dbReference type="PROSITE" id="PS51206"/>
    </source>
</evidence>
<dbReference type="InterPro" id="IPR014015">
    <property type="entry name" value="Helicase_SF3_DNA-vir"/>
</dbReference>
<dbReference type="PROSITE" id="PS51206">
    <property type="entry name" value="SF3_HELICASE_1"/>
    <property type="match status" value="1"/>
</dbReference>
<keyword evidence="3" id="KW-0347">Helicase</keyword>
<evidence type="ECO:0000256" key="2">
    <source>
        <dbReference type="ARBA" id="ARBA00022801"/>
    </source>
</evidence>
<dbReference type="Pfam" id="PF08706">
    <property type="entry name" value="D5_N"/>
    <property type="match status" value="1"/>
</dbReference>
<dbReference type="InterPro" id="IPR036390">
    <property type="entry name" value="WH_DNA-bd_sf"/>
</dbReference>